<dbReference type="Pfam" id="PF03466">
    <property type="entry name" value="LysR_substrate"/>
    <property type="match status" value="1"/>
</dbReference>
<dbReference type="RefSeq" id="WP_367920400.1">
    <property type="nucleotide sequence ID" value="NZ_BAABAC010000031.1"/>
</dbReference>
<evidence type="ECO:0000313" key="6">
    <source>
        <dbReference type="EMBL" id="MFD1247097.1"/>
    </source>
</evidence>
<evidence type="ECO:0000256" key="2">
    <source>
        <dbReference type="ARBA" id="ARBA00023015"/>
    </source>
</evidence>
<organism evidence="6 7">
    <name type="scientific">Nocardioides ginsengisoli</name>
    <dbReference type="NCBI Taxonomy" id="363868"/>
    <lineage>
        <taxon>Bacteria</taxon>
        <taxon>Bacillati</taxon>
        <taxon>Actinomycetota</taxon>
        <taxon>Actinomycetes</taxon>
        <taxon>Propionibacteriales</taxon>
        <taxon>Nocardioidaceae</taxon>
        <taxon>Nocardioides</taxon>
    </lineage>
</organism>
<comment type="similarity">
    <text evidence="1">Belongs to the LysR transcriptional regulatory family.</text>
</comment>
<evidence type="ECO:0000256" key="1">
    <source>
        <dbReference type="ARBA" id="ARBA00009437"/>
    </source>
</evidence>
<comment type="caution">
    <text evidence="6">The sequence shown here is derived from an EMBL/GenBank/DDBJ whole genome shotgun (WGS) entry which is preliminary data.</text>
</comment>
<dbReference type="EMBL" id="JBHTLX010000006">
    <property type="protein sequence ID" value="MFD1247097.1"/>
    <property type="molecule type" value="Genomic_DNA"/>
</dbReference>
<dbReference type="InterPro" id="IPR050950">
    <property type="entry name" value="HTH-type_LysR_regulators"/>
</dbReference>
<dbReference type="InterPro" id="IPR036388">
    <property type="entry name" value="WH-like_DNA-bd_sf"/>
</dbReference>
<keyword evidence="4" id="KW-0804">Transcription</keyword>
<accession>A0ABW3VXE9</accession>
<dbReference type="PRINTS" id="PR00039">
    <property type="entry name" value="HTHLYSR"/>
</dbReference>
<dbReference type="SUPFAM" id="SSF53850">
    <property type="entry name" value="Periplasmic binding protein-like II"/>
    <property type="match status" value="1"/>
</dbReference>
<evidence type="ECO:0000256" key="4">
    <source>
        <dbReference type="ARBA" id="ARBA00023163"/>
    </source>
</evidence>
<dbReference type="InterPro" id="IPR000847">
    <property type="entry name" value="LysR_HTH_N"/>
</dbReference>
<evidence type="ECO:0000259" key="5">
    <source>
        <dbReference type="PROSITE" id="PS50931"/>
    </source>
</evidence>
<dbReference type="Pfam" id="PF00126">
    <property type="entry name" value="HTH_1"/>
    <property type="match status" value="1"/>
</dbReference>
<evidence type="ECO:0000256" key="3">
    <source>
        <dbReference type="ARBA" id="ARBA00023125"/>
    </source>
</evidence>
<dbReference type="PANTHER" id="PTHR30419">
    <property type="entry name" value="HTH-TYPE TRANSCRIPTIONAL REGULATOR YBHD"/>
    <property type="match status" value="1"/>
</dbReference>
<dbReference type="PROSITE" id="PS50931">
    <property type="entry name" value="HTH_LYSR"/>
    <property type="match status" value="1"/>
</dbReference>
<keyword evidence="7" id="KW-1185">Reference proteome</keyword>
<dbReference type="CDD" id="cd05466">
    <property type="entry name" value="PBP2_LTTR_substrate"/>
    <property type="match status" value="1"/>
</dbReference>
<dbReference type="InterPro" id="IPR005119">
    <property type="entry name" value="LysR_subst-bd"/>
</dbReference>
<feature type="domain" description="HTH lysR-type" evidence="5">
    <location>
        <begin position="1"/>
        <end position="58"/>
    </location>
</feature>
<name>A0ABW3VXE9_9ACTN</name>
<dbReference type="Gene3D" id="1.10.10.10">
    <property type="entry name" value="Winged helix-like DNA-binding domain superfamily/Winged helix DNA-binding domain"/>
    <property type="match status" value="1"/>
</dbReference>
<sequence length="301" mass="31079">MERRQLEYFVAVVDNGGFGRASEAVHVTQPSLSQAIAALEKDLGVTLFHRLGRKVKLTAAGEALLAPARQVLRDHAVARAAVAKVRGGYDGTLDIASTPTVAAHPLTALLGRFSQLYPGITVRITDCDVPGGAAAIVGGGQCEIGVVRLPAATAGLQAIALGQQVFYLVLPPDSPDPGPGPVELSVLGELPLIATPPGTASRKRLEEALAIANVAEPRIAVETIYRATIPKLVAAGVGASLLPRHMAQEAAELGAHVVGTTPVVAHEIGIVRREGPLSPAARAFVDLAVEMAPFGAEGEEP</sequence>
<keyword evidence="2" id="KW-0805">Transcription regulation</keyword>
<dbReference type="SUPFAM" id="SSF46785">
    <property type="entry name" value="Winged helix' DNA-binding domain"/>
    <property type="match status" value="1"/>
</dbReference>
<dbReference type="Gene3D" id="3.40.190.290">
    <property type="match status" value="1"/>
</dbReference>
<protein>
    <submittedName>
        <fullName evidence="6">LysR family transcriptional regulator</fullName>
    </submittedName>
</protein>
<keyword evidence="3" id="KW-0238">DNA-binding</keyword>
<proteinExistence type="inferred from homology"/>
<dbReference type="InterPro" id="IPR036390">
    <property type="entry name" value="WH_DNA-bd_sf"/>
</dbReference>
<dbReference type="Proteomes" id="UP001597229">
    <property type="component" value="Unassembled WGS sequence"/>
</dbReference>
<reference evidence="7" key="1">
    <citation type="journal article" date="2019" name="Int. J. Syst. Evol. Microbiol.">
        <title>The Global Catalogue of Microorganisms (GCM) 10K type strain sequencing project: providing services to taxonomists for standard genome sequencing and annotation.</title>
        <authorList>
            <consortium name="The Broad Institute Genomics Platform"/>
            <consortium name="The Broad Institute Genome Sequencing Center for Infectious Disease"/>
            <person name="Wu L."/>
            <person name="Ma J."/>
        </authorList>
    </citation>
    <scope>NUCLEOTIDE SEQUENCE [LARGE SCALE GENOMIC DNA]</scope>
    <source>
        <strain evidence="7">CCUG 52478</strain>
    </source>
</reference>
<gene>
    <name evidence="6" type="ORF">ACFQ3F_04800</name>
</gene>
<evidence type="ECO:0000313" key="7">
    <source>
        <dbReference type="Proteomes" id="UP001597229"/>
    </source>
</evidence>